<dbReference type="InterPro" id="IPR000644">
    <property type="entry name" value="CBS_dom"/>
</dbReference>
<dbReference type="Pfam" id="PF01595">
    <property type="entry name" value="CNNM"/>
    <property type="match status" value="1"/>
</dbReference>
<organism evidence="14 15">
    <name type="scientific">Qipengyuania citrea</name>
    <dbReference type="NCBI Taxonomy" id="225971"/>
    <lineage>
        <taxon>Bacteria</taxon>
        <taxon>Pseudomonadati</taxon>
        <taxon>Pseudomonadota</taxon>
        <taxon>Alphaproteobacteria</taxon>
        <taxon>Sphingomonadales</taxon>
        <taxon>Erythrobacteraceae</taxon>
        <taxon>Qipengyuania</taxon>
    </lineage>
</organism>
<dbReference type="InterPro" id="IPR036318">
    <property type="entry name" value="FAD-bd_PCMH-like_sf"/>
</dbReference>
<evidence type="ECO:0000256" key="6">
    <source>
        <dbReference type="ARBA" id="ARBA00022989"/>
    </source>
</evidence>
<keyword evidence="15" id="KW-1185">Reference proteome</keyword>
<evidence type="ECO:0000256" key="7">
    <source>
        <dbReference type="ARBA" id="ARBA00023122"/>
    </source>
</evidence>
<dbReference type="SUPFAM" id="SSF56176">
    <property type="entry name" value="FAD-binding/transporter-associated domain-like"/>
    <property type="match status" value="1"/>
</dbReference>
<keyword evidence="5" id="KW-0677">Repeat</keyword>
<sequence length="432" mass="45829">MTPFPWTDLLIIIGLIVLNGVFAMSELAIVSAKTSRLQQAASKGSKGAATAISLASDPGKFLSTVQIGITLVGIISGAYSGASLGGPTGERLAMLGVPRQYAAEIGFASVIAITTYATLVIGELVPKQIALRAAVPISLVMARPMAILARVAAPLVWLLDASSGVLIRLLGVRPSGQSSVTAEELHMLFAEATRSGVIESEQHQMLQGVVRLAQRPVRELMTPRTEVDWIDADADAAAIRAAIDTSPHSLMPVAEGSADRVLGVVKVRDILTRLIAKEPIDLRALMVKTEVVPDQLDAVDALRVLQQAEIAMAMVHDEYGHLDGIVTPVDLLTALVGNFLSDQDGAEGPGVVEREDGSLLVSGSLSADVLADRLGLEYGDDREFGTAAGYALHVLKRLPGEGDYFTDQGWRFEVVDMDGRRIDKLLVSREAG</sequence>
<evidence type="ECO:0000256" key="5">
    <source>
        <dbReference type="ARBA" id="ARBA00022737"/>
    </source>
</evidence>
<dbReference type="PANTHER" id="PTHR43099:SF5">
    <property type="entry name" value="HLYC_CORC FAMILY TRANSPORTER"/>
    <property type="match status" value="1"/>
</dbReference>
<evidence type="ECO:0000256" key="4">
    <source>
        <dbReference type="ARBA" id="ARBA00022692"/>
    </source>
</evidence>
<keyword evidence="6 10" id="KW-1133">Transmembrane helix</keyword>
<dbReference type="InterPro" id="IPR051676">
    <property type="entry name" value="UPF0053_domain"/>
</dbReference>
<feature type="domain" description="CNNM transmembrane" evidence="13">
    <location>
        <begin position="1"/>
        <end position="202"/>
    </location>
</feature>
<feature type="transmembrane region" description="Helical" evidence="11">
    <location>
        <begin position="133"/>
        <end position="159"/>
    </location>
</feature>
<evidence type="ECO:0000313" key="14">
    <source>
        <dbReference type="EMBL" id="USA61231.1"/>
    </source>
</evidence>
<evidence type="ECO:0000259" key="12">
    <source>
        <dbReference type="PROSITE" id="PS51371"/>
    </source>
</evidence>
<evidence type="ECO:0000259" key="13">
    <source>
        <dbReference type="PROSITE" id="PS51846"/>
    </source>
</evidence>
<name>A0ABY4U646_9SPHN</name>
<dbReference type="EMBL" id="CP098494">
    <property type="protein sequence ID" value="USA61231.1"/>
    <property type="molecule type" value="Genomic_DNA"/>
</dbReference>
<dbReference type="SUPFAM" id="SSF54631">
    <property type="entry name" value="CBS-domain pair"/>
    <property type="match status" value="1"/>
</dbReference>
<dbReference type="Pfam" id="PF00571">
    <property type="entry name" value="CBS"/>
    <property type="match status" value="2"/>
</dbReference>
<dbReference type="RefSeq" id="WP_301641953.1">
    <property type="nucleotide sequence ID" value="NZ_CP098494.1"/>
</dbReference>
<dbReference type="PROSITE" id="PS51846">
    <property type="entry name" value="CNNM"/>
    <property type="match status" value="1"/>
</dbReference>
<evidence type="ECO:0000313" key="15">
    <source>
        <dbReference type="Proteomes" id="UP001056619"/>
    </source>
</evidence>
<evidence type="ECO:0000256" key="1">
    <source>
        <dbReference type="ARBA" id="ARBA00004651"/>
    </source>
</evidence>
<reference evidence="14 15" key="1">
    <citation type="submission" date="2022-06" db="EMBL/GenBank/DDBJ databases">
        <authorList>
            <person name="Liu G."/>
        </authorList>
    </citation>
    <scope>NUCLEOTIDE SEQUENCE [LARGE SCALE GENOMIC DNA]</scope>
    <source>
        <strain evidence="14 15">E4</strain>
    </source>
</reference>
<accession>A0ABY4U646</accession>
<gene>
    <name evidence="14" type="ORF">NCF85_14355</name>
</gene>
<dbReference type="Gene3D" id="3.30.465.10">
    <property type="match status" value="1"/>
</dbReference>
<evidence type="ECO:0000256" key="3">
    <source>
        <dbReference type="ARBA" id="ARBA00022475"/>
    </source>
</evidence>
<dbReference type="PANTHER" id="PTHR43099">
    <property type="entry name" value="UPF0053 PROTEIN YRKA"/>
    <property type="match status" value="1"/>
</dbReference>
<dbReference type="Gene3D" id="3.10.580.10">
    <property type="entry name" value="CBS-domain"/>
    <property type="match status" value="1"/>
</dbReference>
<evidence type="ECO:0000256" key="8">
    <source>
        <dbReference type="ARBA" id="ARBA00023136"/>
    </source>
</evidence>
<dbReference type="SMART" id="SM01091">
    <property type="entry name" value="CorC_HlyC"/>
    <property type="match status" value="1"/>
</dbReference>
<dbReference type="InterPro" id="IPR002550">
    <property type="entry name" value="CNNM"/>
</dbReference>
<dbReference type="CDD" id="cd04590">
    <property type="entry name" value="CBS_pair_CorC_HlyC_assoc"/>
    <property type="match status" value="1"/>
</dbReference>
<feature type="transmembrane region" description="Helical" evidence="11">
    <location>
        <begin position="6"/>
        <end position="29"/>
    </location>
</feature>
<comment type="similarity">
    <text evidence="2">Belongs to the UPF0053 family. Hemolysin C subfamily.</text>
</comment>
<dbReference type="InterPro" id="IPR016169">
    <property type="entry name" value="FAD-bd_PCMH_sub2"/>
</dbReference>
<dbReference type="PROSITE" id="PS51371">
    <property type="entry name" value="CBS"/>
    <property type="match status" value="1"/>
</dbReference>
<dbReference type="InterPro" id="IPR005170">
    <property type="entry name" value="Transptr-assoc_dom"/>
</dbReference>
<dbReference type="InterPro" id="IPR044751">
    <property type="entry name" value="Ion_transp-like_CBS"/>
</dbReference>
<proteinExistence type="inferred from homology"/>
<dbReference type="InterPro" id="IPR046342">
    <property type="entry name" value="CBS_dom_sf"/>
</dbReference>
<keyword evidence="7 9" id="KW-0129">CBS domain</keyword>
<keyword evidence="8 10" id="KW-0472">Membrane</keyword>
<feature type="transmembrane region" description="Helical" evidence="11">
    <location>
        <begin position="61"/>
        <end position="81"/>
    </location>
</feature>
<evidence type="ECO:0000256" key="10">
    <source>
        <dbReference type="PROSITE-ProRule" id="PRU01193"/>
    </source>
</evidence>
<evidence type="ECO:0000256" key="2">
    <source>
        <dbReference type="ARBA" id="ARBA00006446"/>
    </source>
</evidence>
<evidence type="ECO:0000256" key="9">
    <source>
        <dbReference type="PROSITE-ProRule" id="PRU00703"/>
    </source>
</evidence>
<dbReference type="Proteomes" id="UP001056619">
    <property type="component" value="Chromosome"/>
</dbReference>
<dbReference type="Pfam" id="PF03471">
    <property type="entry name" value="CorC_HlyC"/>
    <property type="match status" value="1"/>
</dbReference>
<keyword evidence="4 10" id="KW-0812">Transmembrane</keyword>
<comment type="subcellular location">
    <subcellularLocation>
        <location evidence="1">Cell membrane</location>
        <topology evidence="1">Multi-pass membrane protein</topology>
    </subcellularLocation>
</comment>
<feature type="domain" description="CBS" evidence="12">
    <location>
        <begin position="221"/>
        <end position="282"/>
    </location>
</feature>
<keyword evidence="3" id="KW-1003">Cell membrane</keyword>
<protein>
    <submittedName>
        <fullName evidence="14">Hemolysin family protein</fullName>
    </submittedName>
</protein>
<evidence type="ECO:0000256" key="11">
    <source>
        <dbReference type="SAM" id="Phobius"/>
    </source>
</evidence>
<feature type="transmembrane region" description="Helical" evidence="11">
    <location>
        <begin position="101"/>
        <end position="121"/>
    </location>
</feature>